<protein>
    <submittedName>
        <fullName evidence="1">Uncharacterized protein</fullName>
    </submittedName>
</protein>
<proteinExistence type="predicted"/>
<reference evidence="1" key="1">
    <citation type="journal article" date="2020" name="Stud. Mycol.">
        <title>101 Dothideomycetes genomes: a test case for predicting lifestyles and emergence of pathogens.</title>
        <authorList>
            <person name="Haridas S."/>
            <person name="Albert R."/>
            <person name="Binder M."/>
            <person name="Bloem J."/>
            <person name="Labutti K."/>
            <person name="Salamov A."/>
            <person name="Andreopoulos B."/>
            <person name="Baker S."/>
            <person name="Barry K."/>
            <person name="Bills G."/>
            <person name="Bluhm B."/>
            <person name="Cannon C."/>
            <person name="Castanera R."/>
            <person name="Culley D."/>
            <person name="Daum C."/>
            <person name="Ezra D."/>
            <person name="Gonzalez J."/>
            <person name="Henrissat B."/>
            <person name="Kuo A."/>
            <person name="Liang C."/>
            <person name="Lipzen A."/>
            <person name="Lutzoni F."/>
            <person name="Magnuson J."/>
            <person name="Mondo S."/>
            <person name="Nolan M."/>
            <person name="Ohm R."/>
            <person name="Pangilinan J."/>
            <person name="Park H.-J."/>
            <person name="Ramirez L."/>
            <person name="Alfaro M."/>
            <person name="Sun H."/>
            <person name="Tritt A."/>
            <person name="Yoshinaga Y."/>
            <person name="Zwiers L.-H."/>
            <person name="Turgeon B."/>
            <person name="Goodwin S."/>
            <person name="Spatafora J."/>
            <person name="Crous P."/>
            <person name="Grigoriev I."/>
        </authorList>
    </citation>
    <scope>NUCLEOTIDE SEQUENCE</scope>
    <source>
        <strain evidence="1">CBS 525.71</strain>
    </source>
</reference>
<dbReference type="Proteomes" id="UP000799754">
    <property type="component" value="Unassembled WGS sequence"/>
</dbReference>
<comment type="caution">
    <text evidence="1">The sequence shown here is derived from an EMBL/GenBank/DDBJ whole genome shotgun (WGS) entry which is preliminary data.</text>
</comment>
<keyword evidence="2" id="KW-1185">Reference proteome</keyword>
<sequence length="312" mass="32500">MTSCSLVANGLVSQVSGAVPTFSYHRTAHFGDYFGIQMTYLNGQSTCYQTGATPNFTPVIQNVAASYSVHCQFSIQGPTYTGIFCPNAPVTNIPNGVLTVSYINWYQNEPTPIPFLATFGPSPAPSTVTATVGAVATATATSTSTVSPGIASTATVYAAGATQTYTNTIIVTHTQTTTNTNYVSSCAAPPAASSSSRSSFSSAAQISSSTASALPTLSGFFRSCPADDGKAYVVGGKIFQIVCSYDRDGTTQTVIQLGNSLTGCITINELGCPDSIGFVDSYIIGSCIFVARSVSIQPRCKLFIDPRTESII</sequence>
<organism evidence="1 2">
    <name type="scientific">Macroventuria anomochaeta</name>
    <dbReference type="NCBI Taxonomy" id="301207"/>
    <lineage>
        <taxon>Eukaryota</taxon>
        <taxon>Fungi</taxon>
        <taxon>Dikarya</taxon>
        <taxon>Ascomycota</taxon>
        <taxon>Pezizomycotina</taxon>
        <taxon>Dothideomycetes</taxon>
        <taxon>Pleosporomycetidae</taxon>
        <taxon>Pleosporales</taxon>
        <taxon>Pleosporineae</taxon>
        <taxon>Didymellaceae</taxon>
        <taxon>Macroventuria</taxon>
    </lineage>
</organism>
<name>A0ACB6RVG5_9PLEO</name>
<evidence type="ECO:0000313" key="1">
    <source>
        <dbReference type="EMBL" id="KAF2625103.1"/>
    </source>
</evidence>
<dbReference type="EMBL" id="MU006727">
    <property type="protein sequence ID" value="KAF2625103.1"/>
    <property type="molecule type" value="Genomic_DNA"/>
</dbReference>
<gene>
    <name evidence="1" type="ORF">BU25DRAFT_460581</name>
</gene>
<accession>A0ACB6RVG5</accession>
<evidence type="ECO:0000313" key="2">
    <source>
        <dbReference type="Proteomes" id="UP000799754"/>
    </source>
</evidence>